<organism evidence="1 2">
    <name type="scientific">Neptunicella marina</name>
    <dbReference type="NCBI Taxonomy" id="2125989"/>
    <lineage>
        <taxon>Bacteria</taxon>
        <taxon>Pseudomonadati</taxon>
        <taxon>Pseudomonadota</taxon>
        <taxon>Gammaproteobacteria</taxon>
        <taxon>Alteromonadales</taxon>
        <taxon>Alteromonadaceae</taxon>
        <taxon>Neptunicella</taxon>
    </lineage>
</organism>
<dbReference type="PANTHER" id="PTHR33973">
    <property type="entry name" value="OS07G0153300 PROTEIN"/>
    <property type="match status" value="1"/>
</dbReference>
<evidence type="ECO:0000313" key="1">
    <source>
        <dbReference type="EMBL" id="MBC3764427.1"/>
    </source>
</evidence>
<dbReference type="InterPro" id="IPR010775">
    <property type="entry name" value="DUF1365"/>
</dbReference>
<gene>
    <name evidence="1" type="ORF">H8B19_00940</name>
</gene>
<protein>
    <submittedName>
        <fullName evidence="1">DUF1365 domain-containing protein</fullName>
    </submittedName>
</protein>
<accession>A0A8J6IRH4</accession>
<comment type="caution">
    <text evidence="1">The sequence shown here is derived from an EMBL/GenBank/DDBJ whole genome shotgun (WGS) entry which is preliminary data.</text>
</comment>
<reference evidence="1" key="1">
    <citation type="journal article" date="2018" name="Int. J. Syst. Evol. Microbiol.">
        <title>Neptunicella marina gen. nov., sp. nov., isolated from surface seawater.</title>
        <authorList>
            <person name="Liu X."/>
            <person name="Lai Q."/>
            <person name="Du Y."/>
            <person name="Zhang X."/>
            <person name="Liu Z."/>
            <person name="Sun F."/>
            <person name="Shao Z."/>
        </authorList>
    </citation>
    <scope>NUCLEOTIDE SEQUENCE</scope>
    <source>
        <strain evidence="1">S27-2</strain>
    </source>
</reference>
<keyword evidence="2" id="KW-1185">Reference proteome</keyword>
<reference evidence="1" key="2">
    <citation type="submission" date="2020-08" db="EMBL/GenBank/DDBJ databases">
        <authorList>
            <person name="Lai Q."/>
        </authorList>
    </citation>
    <scope>NUCLEOTIDE SEQUENCE</scope>
    <source>
        <strain evidence="1">S27-2</strain>
    </source>
</reference>
<dbReference type="PANTHER" id="PTHR33973:SF4">
    <property type="entry name" value="OS07G0153300 PROTEIN"/>
    <property type="match status" value="1"/>
</dbReference>
<evidence type="ECO:0000313" key="2">
    <source>
        <dbReference type="Proteomes" id="UP000601768"/>
    </source>
</evidence>
<dbReference type="AlphaFoldDB" id="A0A8J6IRH4"/>
<dbReference type="Pfam" id="PF07103">
    <property type="entry name" value="DUF1365"/>
    <property type="match status" value="1"/>
</dbReference>
<proteinExistence type="predicted"/>
<dbReference type="EMBL" id="JACNEP010000001">
    <property type="protein sequence ID" value="MBC3764427.1"/>
    <property type="molecule type" value="Genomic_DNA"/>
</dbReference>
<sequence length="240" mass="28371">MPKKHNISMDMFMLYLDIDDIDQQCLNQRFLSLNKFNWLSVYRRDYFAPQNTSLKQAVIDKVRCDWPAKITLPEIKQVFVLTQPRFLGYVFNPLSLYYCFDANNQLCAVLAEVSNTPWNERHAYVIPCTEPSDKPNQSIQYEHDKAFHVSPFHPMNMCYQWRLTQPANNVQVSIENWHKSDHKKHFVATFSFDASPLSDGVGRYIWRFPLMTAKVVLGIYWHALRLWLKGLTFYSHPLKK</sequence>
<dbReference type="Proteomes" id="UP000601768">
    <property type="component" value="Unassembled WGS sequence"/>
</dbReference>
<name>A0A8J6IRH4_9ALTE</name>